<evidence type="ECO:0000313" key="2">
    <source>
        <dbReference type="Proteomes" id="UP000620104"/>
    </source>
</evidence>
<accession>A0A8H3TNR0</accession>
<dbReference type="EMBL" id="BLZA01000007">
    <property type="protein sequence ID" value="GHJ84153.1"/>
    <property type="molecule type" value="Genomic_DNA"/>
</dbReference>
<organism evidence="1 2">
    <name type="scientific">Naganishia liquefaciens</name>
    <dbReference type="NCBI Taxonomy" id="104408"/>
    <lineage>
        <taxon>Eukaryota</taxon>
        <taxon>Fungi</taxon>
        <taxon>Dikarya</taxon>
        <taxon>Basidiomycota</taxon>
        <taxon>Agaricomycotina</taxon>
        <taxon>Tremellomycetes</taxon>
        <taxon>Filobasidiales</taxon>
        <taxon>Filobasidiaceae</taxon>
        <taxon>Naganishia</taxon>
    </lineage>
</organism>
<gene>
    <name evidence="1" type="ORF">NliqN6_0555</name>
</gene>
<keyword evidence="2" id="KW-1185">Reference proteome</keyword>
<proteinExistence type="predicted"/>
<name>A0A8H3TNR0_9TREE</name>
<protein>
    <submittedName>
        <fullName evidence="1">Uncharacterized protein</fullName>
    </submittedName>
</protein>
<dbReference type="Proteomes" id="UP000620104">
    <property type="component" value="Unassembled WGS sequence"/>
</dbReference>
<reference evidence="1" key="1">
    <citation type="submission" date="2020-07" db="EMBL/GenBank/DDBJ databases">
        <title>Draft Genome Sequence of a Deep-Sea Yeast, Naganishia (Cryptococcus) liquefaciens strain N6.</title>
        <authorList>
            <person name="Han Y.W."/>
            <person name="Kajitani R."/>
            <person name="Morimoto H."/>
            <person name="Parhat M."/>
            <person name="Tsubouchi H."/>
            <person name="Bakenova O."/>
            <person name="Ogata M."/>
            <person name="Argunhan B."/>
            <person name="Aoki R."/>
            <person name="Kajiwara S."/>
            <person name="Itoh T."/>
            <person name="Iwasaki H."/>
        </authorList>
    </citation>
    <scope>NUCLEOTIDE SEQUENCE</scope>
    <source>
        <strain evidence="1">N6</strain>
    </source>
</reference>
<evidence type="ECO:0000313" key="1">
    <source>
        <dbReference type="EMBL" id="GHJ84153.1"/>
    </source>
</evidence>
<dbReference type="AlphaFoldDB" id="A0A8H3TNR0"/>
<comment type="caution">
    <text evidence="1">The sequence shown here is derived from an EMBL/GenBank/DDBJ whole genome shotgun (WGS) entry which is preliminary data.</text>
</comment>
<dbReference type="OrthoDB" id="16434at2759"/>
<sequence>MPRAKITLPTLLAQLPAYGQGSLVQPASWAERFPNSFYKITRTNLRVKTADGAGSVQYLARNGAEGVASGDVKGKAREEEDADMDAFGDDMEIGEVSSEVQSSSEATSTAGVDLTGKKAHGQAWGVLFWNGQPKFPYKHNWLEAQTEPNFTPQSKVRRALAESWKAVDPSSLSAETRTAVDQLETGKRRDWLARREKVKVENLSVKDFKGLEAWRQKQEQQV</sequence>